<feature type="compositionally biased region" description="Polar residues" evidence="1">
    <location>
        <begin position="1"/>
        <end position="19"/>
    </location>
</feature>
<evidence type="ECO:0000313" key="2">
    <source>
        <dbReference type="EMBL" id="GKV01618.1"/>
    </source>
</evidence>
<dbReference type="EMBL" id="BPVZ01000017">
    <property type="protein sequence ID" value="GKV01618.1"/>
    <property type="molecule type" value="Genomic_DNA"/>
</dbReference>
<evidence type="ECO:0000256" key="1">
    <source>
        <dbReference type="SAM" id="MobiDB-lite"/>
    </source>
</evidence>
<dbReference type="Proteomes" id="UP001054252">
    <property type="component" value="Unassembled WGS sequence"/>
</dbReference>
<proteinExistence type="predicted"/>
<feature type="region of interest" description="Disordered" evidence="1">
    <location>
        <begin position="1"/>
        <end position="58"/>
    </location>
</feature>
<accession>A0AAV5ITN3</accession>
<reference evidence="2 3" key="1">
    <citation type="journal article" date="2021" name="Commun. Biol.">
        <title>The genome of Shorea leprosula (Dipterocarpaceae) highlights the ecological relevance of drought in aseasonal tropical rainforests.</title>
        <authorList>
            <person name="Ng K.K.S."/>
            <person name="Kobayashi M.J."/>
            <person name="Fawcett J.A."/>
            <person name="Hatakeyama M."/>
            <person name="Paape T."/>
            <person name="Ng C.H."/>
            <person name="Ang C.C."/>
            <person name="Tnah L.H."/>
            <person name="Lee C.T."/>
            <person name="Nishiyama T."/>
            <person name="Sese J."/>
            <person name="O'Brien M.J."/>
            <person name="Copetti D."/>
            <person name="Mohd Noor M.I."/>
            <person name="Ong R.C."/>
            <person name="Putra M."/>
            <person name="Sireger I.Z."/>
            <person name="Indrioko S."/>
            <person name="Kosugi Y."/>
            <person name="Izuno A."/>
            <person name="Isagi Y."/>
            <person name="Lee S.L."/>
            <person name="Shimizu K.K."/>
        </authorList>
    </citation>
    <scope>NUCLEOTIDE SEQUENCE [LARGE SCALE GENOMIC DNA]</scope>
    <source>
        <strain evidence="2">214</strain>
    </source>
</reference>
<gene>
    <name evidence="2" type="ORF">SLEP1_g14163</name>
</gene>
<organism evidence="2 3">
    <name type="scientific">Rubroshorea leprosula</name>
    <dbReference type="NCBI Taxonomy" id="152421"/>
    <lineage>
        <taxon>Eukaryota</taxon>
        <taxon>Viridiplantae</taxon>
        <taxon>Streptophyta</taxon>
        <taxon>Embryophyta</taxon>
        <taxon>Tracheophyta</taxon>
        <taxon>Spermatophyta</taxon>
        <taxon>Magnoliopsida</taxon>
        <taxon>eudicotyledons</taxon>
        <taxon>Gunneridae</taxon>
        <taxon>Pentapetalae</taxon>
        <taxon>rosids</taxon>
        <taxon>malvids</taxon>
        <taxon>Malvales</taxon>
        <taxon>Dipterocarpaceae</taxon>
        <taxon>Rubroshorea</taxon>
    </lineage>
</organism>
<comment type="caution">
    <text evidence="2">The sequence shown here is derived from an EMBL/GenBank/DDBJ whole genome shotgun (WGS) entry which is preliminary data.</text>
</comment>
<feature type="compositionally biased region" description="Basic and acidic residues" evidence="1">
    <location>
        <begin position="48"/>
        <end position="58"/>
    </location>
</feature>
<evidence type="ECO:0000313" key="3">
    <source>
        <dbReference type="Proteomes" id="UP001054252"/>
    </source>
</evidence>
<keyword evidence="3" id="KW-1185">Reference proteome</keyword>
<protein>
    <submittedName>
        <fullName evidence="2">Uncharacterized protein</fullName>
    </submittedName>
</protein>
<sequence>MNIEQNFPENQTADKQQLDQPGDADEFLQSSIVGKQPQALMEQQPDTSSKKAHEHREMKSYVVRGGTWRCIDTLPEEEMIPSDPSPKSDGIVQTVMLVGFTRTSEMEGDCFGPDESQQCIRCIPPAAPSMHTLQFP</sequence>
<name>A0AAV5ITN3_9ROSI</name>
<dbReference type="AlphaFoldDB" id="A0AAV5ITN3"/>